<protein>
    <submittedName>
        <fullName evidence="7">RDD family protein</fullName>
    </submittedName>
</protein>
<accession>A0ABW3AR69</accession>
<evidence type="ECO:0000313" key="7">
    <source>
        <dbReference type="EMBL" id="MFD0793377.1"/>
    </source>
</evidence>
<organism evidence="7 8">
    <name type="scientific">Mucilaginibacter litoreus</name>
    <dbReference type="NCBI Taxonomy" id="1048221"/>
    <lineage>
        <taxon>Bacteria</taxon>
        <taxon>Pseudomonadati</taxon>
        <taxon>Bacteroidota</taxon>
        <taxon>Sphingobacteriia</taxon>
        <taxon>Sphingobacteriales</taxon>
        <taxon>Sphingobacteriaceae</taxon>
        <taxon>Mucilaginibacter</taxon>
    </lineage>
</organism>
<dbReference type="RefSeq" id="WP_377113061.1">
    <property type="nucleotide sequence ID" value="NZ_JBHTHZ010000003.1"/>
</dbReference>
<sequence>MKFYIINPKPYFLHKVLATLIDYAIYFVVYYVYIYVFNESTEPGKMIVNNLMVLPLILFWFIYFVVLEAANSCTPGHDILKLKVYKTDGGKPSFSDVLKRRLLDPIDIFMYGIPAFISISKTDKHQRLGDLWADTVVIKPADITVKEVTF</sequence>
<evidence type="ECO:0000259" key="6">
    <source>
        <dbReference type="Pfam" id="PF06271"/>
    </source>
</evidence>
<comment type="subcellular location">
    <subcellularLocation>
        <location evidence="1">Membrane</location>
        <topology evidence="1">Multi-pass membrane protein</topology>
    </subcellularLocation>
</comment>
<dbReference type="PANTHER" id="PTHR38480">
    <property type="entry name" value="SLR0254 PROTEIN"/>
    <property type="match status" value="1"/>
</dbReference>
<name>A0ABW3AR69_9SPHI</name>
<proteinExistence type="predicted"/>
<feature type="transmembrane region" description="Helical" evidence="5">
    <location>
        <begin position="46"/>
        <end position="66"/>
    </location>
</feature>
<keyword evidence="4 5" id="KW-0472">Membrane</keyword>
<keyword evidence="2 5" id="KW-0812">Transmembrane</keyword>
<gene>
    <name evidence="7" type="ORF">ACFQZX_07085</name>
</gene>
<evidence type="ECO:0000256" key="1">
    <source>
        <dbReference type="ARBA" id="ARBA00004141"/>
    </source>
</evidence>
<evidence type="ECO:0000256" key="5">
    <source>
        <dbReference type="SAM" id="Phobius"/>
    </source>
</evidence>
<feature type="domain" description="RDD" evidence="6">
    <location>
        <begin position="16"/>
        <end position="133"/>
    </location>
</feature>
<evidence type="ECO:0000256" key="2">
    <source>
        <dbReference type="ARBA" id="ARBA00022692"/>
    </source>
</evidence>
<evidence type="ECO:0000256" key="4">
    <source>
        <dbReference type="ARBA" id="ARBA00023136"/>
    </source>
</evidence>
<dbReference type="InterPro" id="IPR010432">
    <property type="entry name" value="RDD"/>
</dbReference>
<keyword evidence="8" id="KW-1185">Reference proteome</keyword>
<dbReference type="Pfam" id="PF06271">
    <property type="entry name" value="RDD"/>
    <property type="match status" value="1"/>
</dbReference>
<reference evidence="8" key="1">
    <citation type="journal article" date="2019" name="Int. J. Syst. Evol. Microbiol.">
        <title>The Global Catalogue of Microorganisms (GCM) 10K type strain sequencing project: providing services to taxonomists for standard genome sequencing and annotation.</title>
        <authorList>
            <consortium name="The Broad Institute Genomics Platform"/>
            <consortium name="The Broad Institute Genome Sequencing Center for Infectious Disease"/>
            <person name="Wu L."/>
            <person name="Ma J."/>
        </authorList>
    </citation>
    <scope>NUCLEOTIDE SEQUENCE [LARGE SCALE GENOMIC DNA]</scope>
    <source>
        <strain evidence="8">CCUG 61484</strain>
    </source>
</reference>
<feature type="transmembrane region" description="Helical" evidence="5">
    <location>
        <begin position="12"/>
        <end position="34"/>
    </location>
</feature>
<comment type="caution">
    <text evidence="7">The sequence shown here is derived from an EMBL/GenBank/DDBJ whole genome shotgun (WGS) entry which is preliminary data.</text>
</comment>
<dbReference type="EMBL" id="JBHTHZ010000003">
    <property type="protein sequence ID" value="MFD0793377.1"/>
    <property type="molecule type" value="Genomic_DNA"/>
</dbReference>
<dbReference type="PANTHER" id="PTHR38480:SF1">
    <property type="entry name" value="SLR0254 PROTEIN"/>
    <property type="match status" value="1"/>
</dbReference>
<dbReference type="Proteomes" id="UP001597010">
    <property type="component" value="Unassembled WGS sequence"/>
</dbReference>
<keyword evidence="3 5" id="KW-1133">Transmembrane helix</keyword>
<evidence type="ECO:0000313" key="8">
    <source>
        <dbReference type="Proteomes" id="UP001597010"/>
    </source>
</evidence>
<evidence type="ECO:0000256" key="3">
    <source>
        <dbReference type="ARBA" id="ARBA00022989"/>
    </source>
</evidence>